<evidence type="ECO:0000313" key="6">
    <source>
        <dbReference type="EMBL" id="UZP75327.1"/>
    </source>
</evidence>
<gene>
    <name evidence="6" type="ORF">E0F26_11530</name>
</gene>
<dbReference type="EMBL" id="CP036501">
    <property type="protein sequence ID" value="UZP75327.1"/>
    <property type="molecule type" value="Genomic_DNA"/>
</dbReference>
<dbReference type="Proteomes" id="UP001317963">
    <property type="component" value="Chromosome"/>
</dbReference>
<dbReference type="PANTHER" id="PTHR30055:SF234">
    <property type="entry name" value="HTH-TYPE TRANSCRIPTIONAL REGULATOR BETI"/>
    <property type="match status" value="1"/>
</dbReference>
<evidence type="ECO:0000313" key="7">
    <source>
        <dbReference type="Proteomes" id="UP001317963"/>
    </source>
</evidence>
<dbReference type="InterPro" id="IPR009057">
    <property type="entry name" value="Homeodomain-like_sf"/>
</dbReference>
<proteinExistence type="predicted"/>
<keyword evidence="7" id="KW-1185">Reference proteome</keyword>
<dbReference type="Pfam" id="PF00440">
    <property type="entry name" value="TetR_N"/>
    <property type="match status" value="1"/>
</dbReference>
<evidence type="ECO:0000259" key="5">
    <source>
        <dbReference type="PROSITE" id="PS50977"/>
    </source>
</evidence>
<name>A0ABY6Q7R6_9GAMM</name>
<evidence type="ECO:0000256" key="3">
    <source>
        <dbReference type="ARBA" id="ARBA00023163"/>
    </source>
</evidence>
<dbReference type="SUPFAM" id="SSF46689">
    <property type="entry name" value="Homeodomain-like"/>
    <property type="match status" value="1"/>
</dbReference>
<evidence type="ECO:0000256" key="2">
    <source>
        <dbReference type="ARBA" id="ARBA00023125"/>
    </source>
</evidence>
<keyword evidence="2 4" id="KW-0238">DNA-binding</keyword>
<dbReference type="InterPro" id="IPR001647">
    <property type="entry name" value="HTH_TetR"/>
</dbReference>
<reference evidence="6 7" key="1">
    <citation type="submission" date="2019-02" db="EMBL/GenBank/DDBJ databases">
        <title>Halieaceae_genomes.</title>
        <authorList>
            <person name="Li S.-H."/>
        </authorList>
    </citation>
    <scope>NUCLEOTIDE SEQUENCE [LARGE SCALE GENOMIC DNA]</scope>
    <source>
        <strain evidence="6 7">JH123</strain>
    </source>
</reference>
<protein>
    <submittedName>
        <fullName evidence="6">TetR/AcrR family transcriptional regulator</fullName>
    </submittedName>
</protein>
<feature type="DNA-binding region" description="H-T-H motif" evidence="4">
    <location>
        <begin position="41"/>
        <end position="60"/>
    </location>
</feature>
<sequence>MSQKRATNAPKRTRLSPDARRDQILDVAKNLVVAHGLQLFSIKKLAVEAEVSEPLLFHYFSSRTALLQQLLRREFTRLVTGLNASLNGADTLDAVLRVYVSMNYDQCVEESVINLLLSEPDIAEAVEADVSENREIREKMLVSTIAGNLNVSKKTAAMFALMASAASLSAARFAHKYGIDRHNSVETTINFIKAGFEAHRAH</sequence>
<organism evidence="6 7">
    <name type="scientific">Candidatus Paraluminiphilus aquimaris</name>
    <dbReference type="NCBI Taxonomy" id="2518994"/>
    <lineage>
        <taxon>Bacteria</taxon>
        <taxon>Pseudomonadati</taxon>
        <taxon>Pseudomonadota</taxon>
        <taxon>Gammaproteobacteria</taxon>
        <taxon>Cellvibrionales</taxon>
        <taxon>Halieaceae</taxon>
        <taxon>Candidatus Paraluminiphilus</taxon>
    </lineage>
</organism>
<dbReference type="InterPro" id="IPR050109">
    <property type="entry name" value="HTH-type_TetR-like_transc_reg"/>
</dbReference>
<keyword evidence="1" id="KW-0805">Transcription regulation</keyword>
<keyword evidence="3" id="KW-0804">Transcription</keyword>
<dbReference type="PRINTS" id="PR00455">
    <property type="entry name" value="HTHTETR"/>
</dbReference>
<dbReference type="PROSITE" id="PS50977">
    <property type="entry name" value="HTH_TETR_2"/>
    <property type="match status" value="1"/>
</dbReference>
<accession>A0ABY6Q7R6</accession>
<dbReference type="PANTHER" id="PTHR30055">
    <property type="entry name" value="HTH-TYPE TRANSCRIPTIONAL REGULATOR RUTR"/>
    <property type="match status" value="1"/>
</dbReference>
<evidence type="ECO:0000256" key="4">
    <source>
        <dbReference type="PROSITE-ProRule" id="PRU00335"/>
    </source>
</evidence>
<feature type="domain" description="HTH tetR-type" evidence="5">
    <location>
        <begin position="18"/>
        <end position="78"/>
    </location>
</feature>
<evidence type="ECO:0000256" key="1">
    <source>
        <dbReference type="ARBA" id="ARBA00023015"/>
    </source>
</evidence>
<dbReference type="Gene3D" id="1.10.357.10">
    <property type="entry name" value="Tetracycline Repressor, domain 2"/>
    <property type="match status" value="1"/>
</dbReference>